<feature type="region of interest" description="Disordered" evidence="1">
    <location>
        <begin position="1"/>
        <end position="25"/>
    </location>
</feature>
<dbReference type="AlphaFoldDB" id="A0A3P7ZS59"/>
<evidence type="ECO:0000256" key="1">
    <source>
        <dbReference type="SAM" id="MobiDB-lite"/>
    </source>
</evidence>
<evidence type="ECO:0000313" key="3">
    <source>
        <dbReference type="Proteomes" id="UP000280834"/>
    </source>
</evidence>
<sequence length="61" mass="6877">MRESENFNASEIEIVSHDSHADKSDFTGELLPEEAKLDDRLVELDVDVVPAIHPTNISMIR</sequence>
<dbReference type="Proteomes" id="UP000280834">
    <property type="component" value="Unassembled WGS sequence"/>
</dbReference>
<proteinExistence type="predicted"/>
<organism evidence="2 3">
    <name type="scientific">Brugia timori</name>
    <dbReference type="NCBI Taxonomy" id="42155"/>
    <lineage>
        <taxon>Eukaryota</taxon>
        <taxon>Metazoa</taxon>
        <taxon>Ecdysozoa</taxon>
        <taxon>Nematoda</taxon>
        <taxon>Chromadorea</taxon>
        <taxon>Rhabditida</taxon>
        <taxon>Spirurina</taxon>
        <taxon>Spiruromorpha</taxon>
        <taxon>Filarioidea</taxon>
        <taxon>Onchocercidae</taxon>
        <taxon>Brugia</taxon>
    </lineage>
</organism>
<reference evidence="2 3" key="1">
    <citation type="submission" date="2018-11" db="EMBL/GenBank/DDBJ databases">
        <authorList>
            <consortium name="Pathogen Informatics"/>
        </authorList>
    </citation>
    <scope>NUCLEOTIDE SEQUENCE [LARGE SCALE GENOMIC DNA]</scope>
</reference>
<feature type="compositionally biased region" description="Basic and acidic residues" evidence="1">
    <location>
        <begin position="14"/>
        <end position="25"/>
    </location>
</feature>
<dbReference type="EMBL" id="UZAG01022035">
    <property type="protein sequence ID" value="VDO52345.1"/>
    <property type="molecule type" value="Genomic_DNA"/>
</dbReference>
<protein>
    <submittedName>
        <fullName evidence="2">Uncharacterized protein</fullName>
    </submittedName>
</protein>
<evidence type="ECO:0000313" key="2">
    <source>
        <dbReference type="EMBL" id="VDO52345.1"/>
    </source>
</evidence>
<accession>A0A3P7ZS59</accession>
<name>A0A3P7ZS59_9BILA</name>
<gene>
    <name evidence="2" type="ORF">BTMF_LOCUS15074</name>
</gene>
<keyword evidence="3" id="KW-1185">Reference proteome</keyword>